<evidence type="ECO:0000256" key="5">
    <source>
        <dbReference type="ARBA" id="ARBA00024029"/>
    </source>
</evidence>
<organism evidence="6 7">
    <name type="scientific">Solirubrobacter ginsenosidimutans</name>
    <dbReference type="NCBI Taxonomy" id="490573"/>
    <lineage>
        <taxon>Bacteria</taxon>
        <taxon>Bacillati</taxon>
        <taxon>Actinomycetota</taxon>
        <taxon>Thermoleophilia</taxon>
        <taxon>Solirubrobacterales</taxon>
        <taxon>Solirubrobacteraceae</taxon>
        <taxon>Solirubrobacter</taxon>
    </lineage>
</organism>
<dbReference type="InterPro" id="IPR024087">
    <property type="entry name" value="Creatininase-like_sf"/>
</dbReference>
<dbReference type="GO" id="GO:0016811">
    <property type="term" value="F:hydrolase activity, acting on carbon-nitrogen (but not peptide) bonds, in linear amides"/>
    <property type="evidence" value="ECO:0007669"/>
    <property type="project" value="TreeGrafter"/>
</dbReference>
<dbReference type="RefSeq" id="WP_270041327.1">
    <property type="nucleotide sequence ID" value="NZ_JAPDOD010000016.1"/>
</dbReference>
<dbReference type="AlphaFoldDB" id="A0A9X3S0I6"/>
<comment type="similarity">
    <text evidence="5">Belongs to the creatininase superfamily.</text>
</comment>
<evidence type="ECO:0000256" key="1">
    <source>
        <dbReference type="ARBA" id="ARBA00001947"/>
    </source>
</evidence>
<dbReference type="PANTHER" id="PTHR35005:SF1">
    <property type="entry name" value="2-AMINO-5-FORMYLAMINO-6-RIBOSYLAMINOPYRIMIDIN-4(3H)-ONE 5'-MONOPHOSPHATE DEFORMYLASE"/>
    <property type="match status" value="1"/>
</dbReference>
<protein>
    <submittedName>
        <fullName evidence="6">Creatininase family protein</fullName>
    </submittedName>
</protein>
<dbReference type="EMBL" id="JAPDOD010000016">
    <property type="protein sequence ID" value="MDA0162090.1"/>
    <property type="molecule type" value="Genomic_DNA"/>
</dbReference>
<comment type="caution">
    <text evidence="6">The sequence shown here is derived from an EMBL/GenBank/DDBJ whole genome shotgun (WGS) entry which is preliminary data.</text>
</comment>
<gene>
    <name evidence="6" type="ORF">OM076_17590</name>
</gene>
<evidence type="ECO:0000256" key="3">
    <source>
        <dbReference type="ARBA" id="ARBA00022801"/>
    </source>
</evidence>
<evidence type="ECO:0000256" key="2">
    <source>
        <dbReference type="ARBA" id="ARBA00022723"/>
    </source>
</evidence>
<dbReference type="GO" id="GO:0046872">
    <property type="term" value="F:metal ion binding"/>
    <property type="evidence" value="ECO:0007669"/>
    <property type="project" value="UniProtKB-KW"/>
</dbReference>
<dbReference type="Gene3D" id="3.40.50.10310">
    <property type="entry name" value="Creatininase"/>
    <property type="match status" value="1"/>
</dbReference>
<dbReference type="GO" id="GO:0009231">
    <property type="term" value="P:riboflavin biosynthetic process"/>
    <property type="evidence" value="ECO:0007669"/>
    <property type="project" value="TreeGrafter"/>
</dbReference>
<keyword evidence="7" id="KW-1185">Reference proteome</keyword>
<dbReference type="Proteomes" id="UP001149140">
    <property type="component" value="Unassembled WGS sequence"/>
</dbReference>
<proteinExistence type="inferred from homology"/>
<evidence type="ECO:0000313" key="7">
    <source>
        <dbReference type="Proteomes" id="UP001149140"/>
    </source>
</evidence>
<keyword evidence="3" id="KW-0378">Hydrolase</keyword>
<sequence>MSDGRPFSNCILDLAPPDIAWFRERSDIILVPIGSCEQHGAHLPIGTDTITALEVSRRAAAKADVPYTAPFWAGYSPQHMRETESSVGTITLRAETLNAVLYDILRSLIHHGWNKLILVNGHGSNVKVLDPLLRRIKYETGALVALYKPYAERYIGILEGLLENPPEETPGWHASELETSQVMAHDARMVHMDRAADDRAQAPSWLPKSFLKSDGAPDVQFEGYQYFSFPMDHGEFSRTGVIGNPMTATPEKGEEALERFSSHLARAIDEFRGLSVEVRRREFEERV</sequence>
<dbReference type="InterPro" id="IPR003785">
    <property type="entry name" value="Creatininase/forma_Hydrolase"/>
</dbReference>
<reference evidence="6" key="1">
    <citation type="submission" date="2022-10" db="EMBL/GenBank/DDBJ databases">
        <title>The WGS of Solirubrobacter ginsenosidimutans DSM 21036.</title>
        <authorList>
            <person name="Jiang Z."/>
        </authorList>
    </citation>
    <scope>NUCLEOTIDE SEQUENCE</scope>
    <source>
        <strain evidence="6">DSM 21036</strain>
    </source>
</reference>
<dbReference type="Pfam" id="PF02633">
    <property type="entry name" value="Creatininase"/>
    <property type="match status" value="1"/>
</dbReference>
<accession>A0A9X3S0I6</accession>
<dbReference type="SUPFAM" id="SSF102215">
    <property type="entry name" value="Creatininase"/>
    <property type="match status" value="1"/>
</dbReference>
<evidence type="ECO:0000256" key="4">
    <source>
        <dbReference type="ARBA" id="ARBA00022833"/>
    </source>
</evidence>
<keyword evidence="4" id="KW-0862">Zinc</keyword>
<keyword evidence="2" id="KW-0479">Metal-binding</keyword>
<evidence type="ECO:0000313" key="6">
    <source>
        <dbReference type="EMBL" id="MDA0162090.1"/>
    </source>
</evidence>
<dbReference type="PANTHER" id="PTHR35005">
    <property type="entry name" value="3-DEHYDRO-SCYLLO-INOSOSE HYDROLASE"/>
    <property type="match status" value="1"/>
</dbReference>
<name>A0A9X3S0I6_9ACTN</name>
<comment type="cofactor">
    <cofactor evidence="1">
        <name>Zn(2+)</name>
        <dbReference type="ChEBI" id="CHEBI:29105"/>
    </cofactor>
</comment>